<feature type="compositionally biased region" description="Acidic residues" evidence="1">
    <location>
        <begin position="520"/>
        <end position="536"/>
    </location>
</feature>
<dbReference type="OrthoDB" id="3237371at2759"/>
<feature type="region of interest" description="Disordered" evidence="1">
    <location>
        <begin position="174"/>
        <end position="215"/>
    </location>
</feature>
<name>A0A9P5MWC1_9AGAM</name>
<gene>
    <name evidence="2" type="ORF">DFH94DRAFT_692688</name>
</gene>
<evidence type="ECO:0000313" key="2">
    <source>
        <dbReference type="EMBL" id="KAF8480367.1"/>
    </source>
</evidence>
<dbReference type="EMBL" id="WHVB01000008">
    <property type="protein sequence ID" value="KAF8480367.1"/>
    <property type="molecule type" value="Genomic_DNA"/>
</dbReference>
<feature type="region of interest" description="Disordered" evidence="1">
    <location>
        <begin position="515"/>
        <end position="542"/>
    </location>
</feature>
<protein>
    <submittedName>
        <fullName evidence="2">Uncharacterized protein</fullName>
    </submittedName>
</protein>
<reference evidence="2" key="1">
    <citation type="submission" date="2019-10" db="EMBL/GenBank/DDBJ databases">
        <authorList>
            <consortium name="DOE Joint Genome Institute"/>
            <person name="Kuo A."/>
            <person name="Miyauchi S."/>
            <person name="Kiss E."/>
            <person name="Drula E."/>
            <person name="Kohler A."/>
            <person name="Sanchez-Garcia M."/>
            <person name="Andreopoulos B."/>
            <person name="Barry K.W."/>
            <person name="Bonito G."/>
            <person name="Buee M."/>
            <person name="Carver A."/>
            <person name="Chen C."/>
            <person name="Cichocki N."/>
            <person name="Clum A."/>
            <person name="Culley D."/>
            <person name="Crous P.W."/>
            <person name="Fauchery L."/>
            <person name="Girlanda M."/>
            <person name="Hayes R."/>
            <person name="Keri Z."/>
            <person name="LaButti K."/>
            <person name="Lipzen A."/>
            <person name="Lombard V."/>
            <person name="Magnuson J."/>
            <person name="Maillard F."/>
            <person name="Morin E."/>
            <person name="Murat C."/>
            <person name="Nolan M."/>
            <person name="Ohm R."/>
            <person name="Pangilinan J."/>
            <person name="Pereira M."/>
            <person name="Perotto S."/>
            <person name="Peter M."/>
            <person name="Riley R."/>
            <person name="Sitrit Y."/>
            <person name="Stielow B."/>
            <person name="Szollosi G."/>
            <person name="Zifcakova L."/>
            <person name="Stursova M."/>
            <person name="Spatafora J.W."/>
            <person name="Tedersoo L."/>
            <person name="Vaario L.-M."/>
            <person name="Yamada A."/>
            <person name="Yan M."/>
            <person name="Wang P."/>
            <person name="Xu J."/>
            <person name="Bruns T."/>
            <person name="Baldrian P."/>
            <person name="Vilgalys R."/>
            <person name="Henrissat B."/>
            <person name="Grigoriev I.V."/>
            <person name="Hibbett D."/>
            <person name="Nagy L.G."/>
            <person name="Martin F.M."/>
        </authorList>
    </citation>
    <scope>NUCLEOTIDE SEQUENCE</scope>
    <source>
        <strain evidence="2">Prilba</strain>
    </source>
</reference>
<organism evidence="2 3">
    <name type="scientific">Russula ochroleuca</name>
    <dbReference type="NCBI Taxonomy" id="152965"/>
    <lineage>
        <taxon>Eukaryota</taxon>
        <taxon>Fungi</taxon>
        <taxon>Dikarya</taxon>
        <taxon>Basidiomycota</taxon>
        <taxon>Agaricomycotina</taxon>
        <taxon>Agaricomycetes</taxon>
        <taxon>Russulales</taxon>
        <taxon>Russulaceae</taxon>
        <taxon>Russula</taxon>
    </lineage>
</organism>
<feature type="region of interest" description="Disordered" evidence="1">
    <location>
        <begin position="92"/>
        <end position="161"/>
    </location>
</feature>
<comment type="caution">
    <text evidence="2">The sequence shown here is derived from an EMBL/GenBank/DDBJ whole genome shotgun (WGS) entry which is preliminary data.</text>
</comment>
<proteinExistence type="predicted"/>
<feature type="region of interest" description="Disordered" evidence="1">
    <location>
        <begin position="24"/>
        <end position="59"/>
    </location>
</feature>
<accession>A0A9P5MWC1</accession>
<evidence type="ECO:0000256" key="1">
    <source>
        <dbReference type="SAM" id="MobiDB-lite"/>
    </source>
</evidence>
<sequence>MAKAQAAMGKKAKIEKLATIKKAEKQKAKDMDCEADDPVGPLSQARARMSRKRPVEVDEMPTKRMRCVVSGAPTVEHNEALAEAKLAALLNESGESGSKYEGEQESEGETNTNCELEIDEPDTSIKKGGKKQKKGLLACDQSPAPAPAGVQEASPESESDTTLSTCLIYGSTIGNGPSRAATTEPDDATPAYRYGGFVSENSGSGQIKHGGQKTRKASETLKYKSITKIQELHAPLMPLCTANSNKSKKKILYDDLPAHTKDQFKKKVILLSLETTGALKPWFIPKDNIIIDIWNLIFGAEHRIEDRDIHCKCFLVVKTLIKRAISTWLHKFAETVVKALAAEFAQQGLDMQAGRSSFVIFLLGNIEDLSDKKRPFLWESVYDNPSAQQEVGFITSSLFPTHDTVLQEHLQIINNIDPNERVQEPPVGALILAVQAVHRALLYSITGAFQLPSDKRSAEFSKTNWGDYSLVTPCGERVFKRATVFLKAIKNLKKEQWTDIFKVAMSFQVTNKHPNKLAKEDEEELSETDSDEYDDLVDPRYNEKPVELDHIALAQ</sequence>
<keyword evidence="3" id="KW-1185">Reference proteome</keyword>
<dbReference type="AlphaFoldDB" id="A0A9P5MWC1"/>
<dbReference type="Proteomes" id="UP000759537">
    <property type="component" value="Unassembled WGS sequence"/>
</dbReference>
<feature type="compositionally biased region" description="Low complexity" evidence="1">
    <location>
        <begin position="180"/>
        <end position="191"/>
    </location>
</feature>
<evidence type="ECO:0000313" key="3">
    <source>
        <dbReference type="Proteomes" id="UP000759537"/>
    </source>
</evidence>
<reference evidence="2" key="2">
    <citation type="journal article" date="2020" name="Nat. Commun.">
        <title>Large-scale genome sequencing of mycorrhizal fungi provides insights into the early evolution of symbiotic traits.</title>
        <authorList>
            <person name="Miyauchi S."/>
            <person name="Kiss E."/>
            <person name="Kuo A."/>
            <person name="Drula E."/>
            <person name="Kohler A."/>
            <person name="Sanchez-Garcia M."/>
            <person name="Morin E."/>
            <person name="Andreopoulos B."/>
            <person name="Barry K.W."/>
            <person name="Bonito G."/>
            <person name="Buee M."/>
            <person name="Carver A."/>
            <person name="Chen C."/>
            <person name="Cichocki N."/>
            <person name="Clum A."/>
            <person name="Culley D."/>
            <person name="Crous P.W."/>
            <person name="Fauchery L."/>
            <person name="Girlanda M."/>
            <person name="Hayes R.D."/>
            <person name="Keri Z."/>
            <person name="LaButti K."/>
            <person name="Lipzen A."/>
            <person name="Lombard V."/>
            <person name="Magnuson J."/>
            <person name="Maillard F."/>
            <person name="Murat C."/>
            <person name="Nolan M."/>
            <person name="Ohm R.A."/>
            <person name="Pangilinan J."/>
            <person name="Pereira M.F."/>
            <person name="Perotto S."/>
            <person name="Peter M."/>
            <person name="Pfister S."/>
            <person name="Riley R."/>
            <person name="Sitrit Y."/>
            <person name="Stielow J.B."/>
            <person name="Szollosi G."/>
            <person name="Zifcakova L."/>
            <person name="Stursova M."/>
            <person name="Spatafora J.W."/>
            <person name="Tedersoo L."/>
            <person name="Vaario L.M."/>
            <person name="Yamada A."/>
            <person name="Yan M."/>
            <person name="Wang P."/>
            <person name="Xu J."/>
            <person name="Bruns T."/>
            <person name="Baldrian P."/>
            <person name="Vilgalys R."/>
            <person name="Dunand C."/>
            <person name="Henrissat B."/>
            <person name="Grigoriev I.V."/>
            <person name="Hibbett D."/>
            <person name="Nagy L.G."/>
            <person name="Martin F.M."/>
        </authorList>
    </citation>
    <scope>NUCLEOTIDE SEQUENCE</scope>
    <source>
        <strain evidence="2">Prilba</strain>
    </source>
</reference>